<dbReference type="EMBL" id="SLWO01000003">
    <property type="protein sequence ID" value="TCO27289.1"/>
    <property type="molecule type" value="Genomic_DNA"/>
</dbReference>
<keyword evidence="3 4" id="KW-0326">Glycosidase</keyword>
<dbReference type="InterPro" id="IPR011050">
    <property type="entry name" value="Pectin_lyase_fold/virulence"/>
</dbReference>
<sequence>MYCVDGIQNRNSIFNLLKFSILSFYKISFASFFRQRLHRFLFAFKGKQRTLVITITKYNLTAHIMKYSSGSLCHFKIALACIFISSASVAMAQQKMSLPIIQQVKIKNDTTSIVAFGAKGDGIALNTESINKTIANVSQKGGGVVLIPSGLWLTGPIELKSNVNLHLKRDAILQFTDDFNQYKLVEGNWEGRPAWRNQSPISGTNLQNIAITGTGIIDGNGGAWRMVKKDKLTESQWKNLVASGGIVREDGKMWYPSAKTVKGSNTKNAGVIEPGKTAKDYEDIKDFLRPNLLVLTNCKTILLEGVTFQNSPAWNLHPLLCEDLTLRNLQVKNPWYAQNGDGVDVESCKNVLIEGSTFDVGDDGICIKSGRDEAGRQRGVPTENVIVRNNVVYHAHGGFVIGSEMSGGAKNIWVYDCSFIGTDIGLRFKTTRGRGGIVENIYVNNINMIDIPGEAILFDMYYAAVDPIVLAGEKREAIKSVVVPVTEATPQFRNFYIKDVVANGAGKAIFFRGLPEMNIKDIHLENVTIKSKEGIEIIEATGISLKNVNVITDNSNPIVNIQNSSNININNLQYKSGAELLFNVAGQKSKGIKVSGTDGSKAKKATSIAAEVNKNALEISK</sequence>
<feature type="domain" description="Rhamnogalacturonase A/B/Epimerase-like pectate lyase" evidence="6">
    <location>
        <begin position="112"/>
        <end position="263"/>
    </location>
</feature>
<comment type="caution">
    <text evidence="7">The sequence shown here is derived from an EMBL/GenBank/DDBJ whole genome shotgun (WGS) entry which is preliminary data.</text>
</comment>
<evidence type="ECO:0000256" key="4">
    <source>
        <dbReference type="RuleBase" id="RU361169"/>
    </source>
</evidence>
<keyword evidence="7" id="KW-0456">Lyase</keyword>
<feature type="transmembrane region" description="Helical" evidence="5">
    <location>
        <begin position="12"/>
        <end position="33"/>
    </location>
</feature>
<dbReference type="GO" id="GO:0004650">
    <property type="term" value="F:polygalacturonase activity"/>
    <property type="evidence" value="ECO:0007669"/>
    <property type="project" value="InterPro"/>
</dbReference>
<keyword evidence="5" id="KW-0812">Transmembrane</keyword>
<name>A0A4R2HFH5_9SPHI</name>
<dbReference type="Gene3D" id="2.160.20.10">
    <property type="entry name" value="Single-stranded right-handed beta-helix, Pectin lyase-like"/>
    <property type="match status" value="1"/>
</dbReference>
<evidence type="ECO:0000256" key="1">
    <source>
        <dbReference type="ARBA" id="ARBA00008834"/>
    </source>
</evidence>
<dbReference type="PANTHER" id="PTHR31339:SF9">
    <property type="entry name" value="PLASMIN AND FIBRONECTIN-BINDING PROTEIN A"/>
    <property type="match status" value="1"/>
</dbReference>
<dbReference type="InterPro" id="IPR051801">
    <property type="entry name" value="GH28_Enzymes"/>
</dbReference>
<comment type="similarity">
    <text evidence="1 4">Belongs to the glycosyl hydrolase 28 family.</text>
</comment>
<protein>
    <submittedName>
        <fullName evidence="7">Pectate lyase-like protein</fullName>
    </submittedName>
</protein>
<dbReference type="InterPro" id="IPR012334">
    <property type="entry name" value="Pectin_lyas_fold"/>
</dbReference>
<keyword evidence="5" id="KW-1133">Transmembrane helix</keyword>
<evidence type="ECO:0000256" key="5">
    <source>
        <dbReference type="SAM" id="Phobius"/>
    </source>
</evidence>
<dbReference type="InterPro" id="IPR006626">
    <property type="entry name" value="PbH1"/>
</dbReference>
<dbReference type="SMART" id="SM00710">
    <property type="entry name" value="PbH1"/>
    <property type="match status" value="5"/>
</dbReference>
<dbReference type="Pfam" id="PF12708">
    <property type="entry name" value="Pect-lyase_RHGA_epim"/>
    <property type="match status" value="1"/>
</dbReference>
<organism evidence="7 8">
    <name type="scientific">Pedobacter psychrotolerans</name>
    <dbReference type="NCBI Taxonomy" id="1843235"/>
    <lineage>
        <taxon>Bacteria</taxon>
        <taxon>Pseudomonadati</taxon>
        <taxon>Bacteroidota</taxon>
        <taxon>Sphingobacteriia</taxon>
        <taxon>Sphingobacteriales</taxon>
        <taxon>Sphingobacteriaceae</taxon>
        <taxon>Pedobacter</taxon>
    </lineage>
</organism>
<dbReference type="Pfam" id="PF00295">
    <property type="entry name" value="Glyco_hydro_28"/>
    <property type="match status" value="1"/>
</dbReference>
<evidence type="ECO:0000256" key="3">
    <source>
        <dbReference type="ARBA" id="ARBA00023295"/>
    </source>
</evidence>
<reference evidence="7 8" key="1">
    <citation type="submission" date="2019-03" db="EMBL/GenBank/DDBJ databases">
        <title>Genomic Encyclopedia of Type Strains, Phase IV (KMG-IV): sequencing the most valuable type-strain genomes for metagenomic binning, comparative biology and taxonomic classification.</title>
        <authorList>
            <person name="Goeker M."/>
        </authorList>
    </citation>
    <scope>NUCLEOTIDE SEQUENCE [LARGE SCALE GENOMIC DNA]</scope>
    <source>
        <strain evidence="7 8">DSM 103236</strain>
    </source>
</reference>
<evidence type="ECO:0000313" key="7">
    <source>
        <dbReference type="EMBL" id="TCO27289.1"/>
    </source>
</evidence>
<evidence type="ECO:0000256" key="2">
    <source>
        <dbReference type="ARBA" id="ARBA00022801"/>
    </source>
</evidence>
<evidence type="ECO:0000259" key="6">
    <source>
        <dbReference type="Pfam" id="PF12708"/>
    </source>
</evidence>
<keyword evidence="5" id="KW-0472">Membrane</keyword>
<dbReference type="GO" id="GO:0016829">
    <property type="term" value="F:lyase activity"/>
    <property type="evidence" value="ECO:0007669"/>
    <property type="project" value="UniProtKB-KW"/>
</dbReference>
<dbReference type="InterPro" id="IPR000743">
    <property type="entry name" value="Glyco_hydro_28"/>
</dbReference>
<dbReference type="AlphaFoldDB" id="A0A4R2HFH5"/>
<accession>A0A4R2HFH5</accession>
<dbReference type="GO" id="GO:0005975">
    <property type="term" value="P:carbohydrate metabolic process"/>
    <property type="evidence" value="ECO:0007669"/>
    <property type="project" value="InterPro"/>
</dbReference>
<dbReference type="PANTHER" id="PTHR31339">
    <property type="entry name" value="PECTIN LYASE-RELATED"/>
    <property type="match status" value="1"/>
</dbReference>
<dbReference type="SUPFAM" id="SSF51126">
    <property type="entry name" value="Pectin lyase-like"/>
    <property type="match status" value="1"/>
</dbReference>
<dbReference type="InterPro" id="IPR024535">
    <property type="entry name" value="RHGA/B-epi-like_pectate_lyase"/>
</dbReference>
<gene>
    <name evidence="7" type="ORF">EV200_103624</name>
</gene>
<keyword evidence="2 4" id="KW-0378">Hydrolase</keyword>
<dbReference type="Proteomes" id="UP000295684">
    <property type="component" value="Unassembled WGS sequence"/>
</dbReference>
<evidence type="ECO:0000313" key="8">
    <source>
        <dbReference type="Proteomes" id="UP000295684"/>
    </source>
</evidence>
<proteinExistence type="inferred from homology"/>